<feature type="region of interest" description="Disordered" evidence="1">
    <location>
        <begin position="1"/>
        <end position="27"/>
    </location>
</feature>
<dbReference type="PANTHER" id="PTHR34924">
    <property type="entry name" value="UPF0573 PROTEIN C2ORF70"/>
    <property type="match status" value="1"/>
</dbReference>
<dbReference type="EMBL" id="VXAB01012714">
    <property type="protein sequence ID" value="NXJ15147.1"/>
    <property type="molecule type" value="Genomic_DNA"/>
</dbReference>
<evidence type="ECO:0000313" key="2">
    <source>
        <dbReference type="EMBL" id="NXJ15147.1"/>
    </source>
</evidence>
<accession>A0A7K9Z0A3</accession>
<dbReference type="PANTHER" id="PTHR34924:SF1">
    <property type="entry name" value="PROTEIN FAM166C"/>
    <property type="match status" value="1"/>
</dbReference>
<feature type="non-terminal residue" evidence="2">
    <location>
        <position position="117"/>
    </location>
</feature>
<reference evidence="2 3" key="1">
    <citation type="submission" date="2019-09" db="EMBL/GenBank/DDBJ databases">
        <title>Bird 10,000 Genomes (B10K) Project - Family phase.</title>
        <authorList>
            <person name="Zhang G."/>
        </authorList>
    </citation>
    <scope>NUCLEOTIDE SEQUENCE [LARGE SCALE GENOMIC DNA]</scope>
    <source>
        <strain evidence="2">B10K-DU-001-53</strain>
        <tissue evidence="2">Muscle</tissue>
    </source>
</reference>
<protein>
    <submittedName>
        <fullName evidence="2">CB070 protein</fullName>
    </submittedName>
</protein>
<dbReference type="Proteomes" id="UP000522663">
    <property type="component" value="Unassembled WGS sequence"/>
</dbReference>
<feature type="non-terminal residue" evidence="2">
    <location>
        <position position="1"/>
    </location>
</feature>
<sequence>MRQQDPQCPAPYPGEVQGHCTPTHTPFSLEKRRSLELNRFYQLTQQQREFYKDKTGTLHPIPYFLLPEVEREKNPHPLDLSLPQMLPSCPRCRTVPSGKRVTSQEREVCDNSFEYRA</sequence>
<comment type="caution">
    <text evidence="2">The sequence shown here is derived from an EMBL/GenBank/DDBJ whole genome shotgun (WGS) entry which is preliminary data.</text>
</comment>
<dbReference type="InterPro" id="IPR052329">
    <property type="entry name" value="CIMIP2C"/>
</dbReference>
<organism evidence="2 3">
    <name type="scientific">Odontophorus gujanensis</name>
    <name type="common">marbled wood quail</name>
    <dbReference type="NCBI Taxonomy" id="886794"/>
    <lineage>
        <taxon>Eukaryota</taxon>
        <taxon>Metazoa</taxon>
        <taxon>Chordata</taxon>
        <taxon>Craniata</taxon>
        <taxon>Vertebrata</taxon>
        <taxon>Euteleostomi</taxon>
        <taxon>Archelosauria</taxon>
        <taxon>Archosauria</taxon>
        <taxon>Dinosauria</taxon>
        <taxon>Saurischia</taxon>
        <taxon>Theropoda</taxon>
        <taxon>Coelurosauria</taxon>
        <taxon>Aves</taxon>
        <taxon>Neognathae</taxon>
        <taxon>Galloanserae</taxon>
        <taxon>Galliformes</taxon>
        <taxon>Odontophoridae</taxon>
        <taxon>Odontophorus</taxon>
    </lineage>
</organism>
<evidence type="ECO:0000256" key="1">
    <source>
        <dbReference type="SAM" id="MobiDB-lite"/>
    </source>
</evidence>
<name>A0A7K9Z0A3_9GALL</name>
<dbReference type="AlphaFoldDB" id="A0A7K9Z0A3"/>
<dbReference type="OrthoDB" id="8181742at2759"/>
<proteinExistence type="predicted"/>
<keyword evidence="3" id="KW-1185">Reference proteome</keyword>
<evidence type="ECO:0000313" key="3">
    <source>
        <dbReference type="Proteomes" id="UP000522663"/>
    </source>
</evidence>
<gene>
    <name evidence="2" type="primary">Cb070</name>
    <name evidence="2" type="ORF">ODOGUJ_R04882</name>
</gene>